<dbReference type="KEGG" id="tsin:OXH18_03270"/>
<dbReference type="EMBL" id="CP113797">
    <property type="protein sequence ID" value="WAL61036.1"/>
    <property type="molecule type" value="Genomic_DNA"/>
</dbReference>
<dbReference type="GO" id="GO:0006865">
    <property type="term" value="P:amino acid transport"/>
    <property type="evidence" value="ECO:0007669"/>
    <property type="project" value="TreeGrafter"/>
</dbReference>
<keyword evidence="2" id="KW-0813">Transport</keyword>
<evidence type="ECO:0000256" key="1">
    <source>
        <dbReference type="ARBA" id="ARBA00010333"/>
    </source>
</evidence>
<evidence type="ECO:0000259" key="4">
    <source>
        <dbReference type="SMART" id="SM00062"/>
    </source>
</evidence>
<proteinExistence type="inferred from homology"/>
<protein>
    <submittedName>
        <fullName evidence="5">Alpha/beta fold hydrolase</fullName>
    </submittedName>
</protein>
<dbReference type="Proteomes" id="UP001163152">
    <property type="component" value="Chromosome"/>
</dbReference>
<gene>
    <name evidence="5" type="ORF">OXH18_03270</name>
</gene>
<dbReference type="Pfam" id="PF07176">
    <property type="entry name" value="DUF1400"/>
    <property type="match status" value="1"/>
</dbReference>
<dbReference type="RefSeq" id="WP_268610991.1">
    <property type="nucleotide sequence ID" value="NZ_CP113797.1"/>
</dbReference>
<keyword evidence="5" id="KW-0378">Hydrolase</keyword>
<dbReference type="InterPro" id="IPR029058">
    <property type="entry name" value="AB_hydrolase_fold"/>
</dbReference>
<dbReference type="InterPro" id="IPR051455">
    <property type="entry name" value="Bact_solute-bind_prot3"/>
</dbReference>
<organism evidence="5 6">
    <name type="scientific">Thermocoleostomius sinensis A174</name>
    <dbReference type="NCBI Taxonomy" id="2016057"/>
    <lineage>
        <taxon>Bacteria</taxon>
        <taxon>Bacillati</taxon>
        <taxon>Cyanobacteriota</taxon>
        <taxon>Cyanophyceae</taxon>
        <taxon>Oculatellales</taxon>
        <taxon>Oculatellaceae</taxon>
        <taxon>Thermocoleostomius</taxon>
    </lineage>
</organism>
<evidence type="ECO:0000256" key="3">
    <source>
        <dbReference type="ARBA" id="ARBA00022729"/>
    </source>
</evidence>
<sequence>MSIFNFTVDRTVDQSADQTATCPLHEAIEPSQPPSRFRHRWIQLFSVCCAIGVGLLPLMKPKPVLSAEQVSVTYGPFEFPLSIESLETFAETGEITGGMRFYARFLDDVALAEFQQFLQRRFEVNPFVLSQLTYSPLGEDVVRRLGDVIRTDANLNGFYALRSAMILAANDPEGLSVLGVLRQYPSYRIRISAQQLFQLRRELTKQIEYRDAAIAAIEEVATLEAANRSAIDLPALPVPGEPGPYAVTMQSLILNRDRQTLLGETIERRFRVLVYLPNGLTEPAPVVVISHGLGSTPEAFAYLGEHLATHGFVTVLPQHIGSDESRREGALTGVFSSVVTPVEFVDRPFDISYTLDELERLNETDARFQGRMNLEQVGVIGHSFGGYTALALAGANLKTQAYLRQQCETLSARLDASFVLQCTAASLPPFTFALQDERIKATIAVSPLTSLVFGPEGMGQIQTPTMIVAGSNDFIASAVQEQIHPFLWLDMSEKYLAVMVPSSHTFVDRTPPGSNPTLDAISTLLSGPAPELGQAYVRELSTAFMQTYLGNQPEYEAFLTAAYARSIEQEPLQLELIRSLTPEQLEQAFGGPPPIPFFPDMATAGASPDRSDQSGATLQTIAETGVLRAAIRVDSPPFGFVDANDQIRGYCVTLLTGLTDRLQQQLGTPVRLDISTESTRENRFAIVQDGTVQIECGPNRLRPDLEDVRFSTPFFLTGTQFLVRTTETEQINPLSNLANVRVGVVDETTAAFVRQRYPRATLVPFAENSTITTGVQALVDGTIDAMAADGILLLNAADRANLSTNDYTLLPRGPLTCAPYSLILPEDDAQWQETVDDFLVGQAGRDIRRQQFANLSSYLFLTLDYCVE</sequence>
<dbReference type="Gene3D" id="3.40.190.10">
    <property type="entry name" value="Periplasmic binding protein-like II"/>
    <property type="match status" value="2"/>
</dbReference>
<dbReference type="InterPro" id="IPR010802">
    <property type="entry name" value="DUF1400"/>
</dbReference>
<dbReference type="AlphaFoldDB" id="A0A9E9C5E4"/>
<dbReference type="SMART" id="SM00062">
    <property type="entry name" value="PBPb"/>
    <property type="match status" value="1"/>
</dbReference>
<evidence type="ECO:0000313" key="5">
    <source>
        <dbReference type="EMBL" id="WAL61036.1"/>
    </source>
</evidence>
<dbReference type="Pfam" id="PF00497">
    <property type="entry name" value="SBP_bac_3"/>
    <property type="match status" value="1"/>
</dbReference>
<dbReference type="Pfam" id="PF00561">
    <property type="entry name" value="Abhydrolase_1"/>
    <property type="match status" value="1"/>
</dbReference>
<dbReference type="SUPFAM" id="SSF53474">
    <property type="entry name" value="alpha/beta-Hydrolases"/>
    <property type="match status" value="1"/>
</dbReference>
<dbReference type="GO" id="GO:0016787">
    <property type="term" value="F:hydrolase activity"/>
    <property type="evidence" value="ECO:0007669"/>
    <property type="project" value="UniProtKB-KW"/>
</dbReference>
<dbReference type="InterPro" id="IPR000073">
    <property type="entry name" value="AB_hydrolase_1"/>
</dbReference>
<dbReference type="InterPro" id="IPR001638">
    <property type="entry name" value="Solute-binding_3/MltF_N"/>
</dbReference>
<keyword evidence="3" id="KW-0732">Signal</keyword>
<dbReference type="Gene3D" id="3.40.50.1820">
    <property type="entry name" value="alpha/beta hydrolase"/>
    <property type="match status" value="1"/>
</dbReference>
<dbReference type="GO" id="GO:0005576">
    <property type="term" value="C:extracellular region"/>
    <property type="evidence" value="ECO:0007669"/>
    <property type="project" value="TreeGrafter"/>
</dbReference>
<accession>A0A9E9C5E4</accession>
<dbReference type="GO" id="GO:0030288">
    <property type="term" value="C:outer membrane-bounded periplasmic space"/>
    <property type="evidence" value="ECO:0007669"/>
    <property type="project" value="TreeGrafter"/>
</dbReference>
<keyword evidence="6" id="KW-1185">Reference proteome</keyword>
<dbReference type="SUPFAM" id="SSF53850">
    <property type="entry name" value="Periplasmic binding protein-like II"/>
    <property type="match status" value="1"/>
</dbReference>
<evidence type="ECO:0000313" key="6">
    <source>
        <dbReference type="Proteomes" id="UP001163152"/>
    </source>
</evidence>
<evidence type="ECO:0000256" key="2">
    <source>
        <dbReference type="ARBA" id="ARBA00022448"/>
    </source>
</evidence>
<dbReference type="PANTHER" id="PTHR30085:SF6">
    <property type="entry name" value="ABC TRANSPORTER GLUTAMINE-BINDING PROTEIN GLNH"/>
    <property type="match status" value="1"/>
</dbReference>
<reference evidence="5" key="1">
    <citation type="submission" date="2022-12" db="EMBL/GenBank/DDBJ databases">
        <title>Polyphasic identification of a Novel Hot-Spring Cyanobacterium Ocullathermofonsia sinensis gen nov. sp. nov. and Genomic Insights on its Adaptations to the Thermal Habitat.</title>
        <authorList>
            <person name="Daroch M."/>
            <person name="Tang J."/>
            <person name="Jiang Y."/>
        </authorList>
    </citation>
    <scope>NUCLEOTIDE SEQUENCE</scope>
    <source>
        <strain evidence="5">PKUAC-SCTA174</strain>
    </source>
</reference>
<comment type="similarity">
    <text evidence="1">Belongs to the bacterial solute-binding protein 3 family.</text>
</comment>
<feature type="domain" description="Solute-binding protein family 3/N-terminal" evidence="4">
    <location>
        <begin position="626"/>
        <end position="855"/>
    </location>
</feature>
<name>A0A9E9C5E4_9CYAN</name>
<dbReference type="PANTHER" id="PTHR30085">
    <property type="entry name" value="AMINO ACID ABC TRANSPORTER PERMEASE"/>
    <property type="match status" value="1"/>
</dbReference>